<evidence type="ECO:0000256" key="1">
    <source>
        <dbReference type="ARBA" id="ARBA00004604"/>
    </source>
</evidence>
<evidence type="ECO:0000256" key="2">
    <source>
        <dbReference type="ARBA" id="ARBA00022517"/>
    </source>
</evidence>
<dbReference type="PROSITE" id="PS50294">
    <property type="entry name" value="WD_REPEATS_REGION"/>
    <property type="match status" value="1"/>
</dbReference>
<keyword evidence="2" id="KW-0690">Ribosome biogenesis</keyword>
<accession>A0ABR3P6J4</accession>
<keyword evidence="6" id="KW-0804">Transcription</keyword>
<keyword evidence="3" id="KW-0698">rRNA processing</keyword>
<dbReference type="SMART" id="SM00320">
    <property type="entry name" value="WD40"/>
    <property type="match status" value="3"/>
</dbReference>
<feature type="repeat" description="WD" evidence="8">
    <location>
        <begin position="336"/>
        <end position="377"/>
    </location>
</feature>
<dbReference type="InterPro" id="IPR053826">
    <property type="entry name" value="WDR75"/>
</dbReference>
<evidence type="ECO:0000256" key="9">
    <source>
        <dbReference type="SAM" id="MobiDB-lite"/>
    </source>
</evidence>
<dbReference type="InterPro" id="IPR015943">
    <property type="entry name" value="WD40/YVTN_repeat-like_dom_sf"/>
</dbReference>
<name>A0ABR3P6J4_9PEZI</name>
<dbReference type="SUPFAM" id="SSF82171">
    <property type="entry name" value="DPP6 N-terminal domain-like"/>
    <property type="match status" value="1"/>
</dbReference>
<evidence type="ECO:0000256" key="5">
    <source>
        <dbReference type="ARBA" id="ARBA00022737"/>
    </source>
</evidence>
<proteinExistence type="predicted"/>
<keyword evidence="7" id="KW-0539">Nucleus</keyword>
<dbReference type="Pfam" id="PF23869">
    <property type="entry name" value="Beta-prop_WDR75_1st"/>
    <property type="match status" value="1"/>
</dbReference>
<sequence>MSGPVDASPVTQGKRKRTQKERTPLSQGSKRVKSTHSDLLAGGVVETPSKPEKAVLPLDKTGDDTAVTPAKRRRRHAPKPQARQDFTATADNASTILTRPTGGRFIAHDPIVSADDGYIFASNGREVQVLSVATSLVERALPGPNRSVSAFALSPSDPETIYIASPSRRIQCWDWVSGTVVNDPIDYKGKIHALCATSQDESAEDLLYTICQLDAEWHILAADKIIYTSKEPLSNLSVQDQYVMATSPNNLIAGRRSASKLESDSEAIFTFVEIASSKSLTCLAGKVQQIEQSKKKAASADLLNVAVGNVEGQIMLYEDVFATTRPAAISLTPRVLHWHREAVASLKWSKDGNYLISGGRETTLVLWQLATGKKQFLPHLTAEIERLTVSPSGTSYAIQLADNSVMLLSTAELKPVANFAGLQAQSAIVVDSVKQIVPSAAVLHPIHQDRLLLAVPPSQTTTSRPFLQTFDITSDRHLSRQALTRNNVTDFNKGPEGNKIQVPDVALIQLSKDGQWLATTEEWAPPVSDLEHLAVNGTAKQQQALRTEVYLKIWRWDAEREIWALETRIDNPHQVPDGACPGRIFDLVSDPFENGFATIGEDSSVRIWKPKTRLRNGLVIRGADAEGLIDWSCRHSMELNHSLELTEEEQAADPAPRPINAKLAYSQDASILAASQVFDKTSLPSLVTFINTARGAIEQTRSSLFTGTLKALSFVDRHIVCISNTGIHLWDIIDQTLRYRTHLASDSSSAVTLLAVNVEDRTFAVSISTPAYSRVRVYNTSSPEPEISSNMHKAVTALMTVPGRTGYTILTSTAELQYLLPKSSTPDVSAAAAVSPAVATSDAMDVVEASEDESESDGVDMEDKENLLAIDDEEADKPVVQPEQLARVFDDENIALMPVRAMFDAVVGLYARKPRANAVA</sequence>
<dbReference type="Proteomes" id="UP001562354">
    <property type="component" value="Unassembled WGS sequence"/>
</dbReference>
<evidence type="ECO:0000313" key="10">
    <source>
        <dbReference type="EMBL" id="KAL1301787.1"/>
    </source>
</evidence>
<protein>
    <recommendedName>
        <fullName evidence="12">WD40 repeat-like protein</fullName>
    </recommendedName>
</protein>
<feature type="region of interest" description="Disordered" evidence="9">
    <location>
        <begin position="1"/>
        <end position="88"/>
    </location>
</feature>
<comment type="subcellular location">
    <subcellularLocation>
        <location evidence="1">Nucleus</location>
        <location evidence="1">Nucleolus</location>
    </subcellularLocation>
</comment>
<evidence type="ECO:0000256" key="7">
    <source>
        <dbReference type="ARBA" id="ARBA00023242"/>
    </source>
</evidence>
<keyword evidence="5" id="KW-0677">Repeat</keyword>
<dbReference type="GeneID" id="95979681"/>
<evidence type="ECO:0000256" key="4">
    <source>
        <dbReference type="ARBA" id="ARBA00022574"/>
    </source>
</evidence>
<dbReference type="EMBL" id="JBFMKM010000013">
    <property type="protein sequence ID" value="KAL1301787.1"/>
    <property type="molecule type" value="Genomic_DNA"/>
</dbReference>
<evidence type="ECO:0000313" key="11">
    <source>
        <dbReference type="Proteomes" id="UP001562354"/>
    </source>
</evidence>
<dbReference type="Gene3D" id="2.130.10.10">
    <property type="entry name" value="YVTN repeat-like/Quinoprotein amine dehydrogenase"/>
    <property type="match status" value="2"/>
</dbReference>
<organism evidence="10 11">
    <name type="scientific">Neodothiora populina</name>
    <dbReference type="NCBI Taxonomy" id="2781224"/>
    <lineage>
        <taxon>Eukaryota</taxon>
        <taxon>Fungi</taxon>
        <taxon>Dikarya</taxon>
        <taxon>Ascomycota</taxon>
        <taxon>Pezizomycotina</taxon>
        <taxon>Dothideomycetes</taxon>
        <taxon>Dothideomycetidae</taxon>
        <taxon>Dothideales</taxon>
        <taxon>Dothioraceae</taxon>
        <taxon>Neodothiora</taxon>
    </lineage>
</organism>
<dbReference type="InterPro" id="IPR001680">
    <property type="entry name" value="WD40_rpt"/>
</dbReference>
<dbReference type="PANTHER" id="PTHR44215">
    <property type="entry name" value="WD REPEAT-CONTAINING PROTEIN 75"/>
    <property type="match status" value="1"/>
</dbReference>
<dbReference type="PANTHER" id="PTHR44215:SF1">
    <property type="entry name" value="WD REPEAT-CONTAINING PROTEIN 75"/>
    <property type="match status" value="1"/>
</dbReference>
<reference evidence="10 11" key="1">
    <citation type="submission" date="2024-07" db="EMBL/GenBank/DDBJ databases">
        <title>Draft sequence of the Neodothiora populina.</title>
        <authorList>
            <person name="Drown D.D."/>
            <person name="Schuette U.S."/>
            <person name="Buechlein A.B."/>
            <person name="Rusch D.R."/>
            <person name="Winton L.W."/>
            <person name="Adams G.A."/>
        </authorList>
    </citation>
    <scope>NUCLEOTIDE SEQUENCE [LARGE SCALE GENOMIC DNA]</scope>
    <source>
        <strain evidence="10 11">CPC 39397</strain>
    </source>
</reference>
<evidence type="ECO:0000256" key="3">
    <source>
        <dbReference type="ARBA" id="ARBA00022552"/>
    </source>
</evidence>
<evidence type="ECO:0000256" key="8">
    <source>
        <dbReference type="PROSITE-ProRule" id="PRU00221"/>
    </source>
</evidence>
<keyword evidence="11" id="KW-1185">Reference proteome</keyword>
<dbReference type="PROSITE" id="PS50082">
    <property type="entry name" value="WD_REPEATS_2"/>
    <property type="match status" value="1"/>
</dbReference>
<evidence type="ECO:0008006" key="12">
    <source>
        <dbReference type="Google" id="ProtNLM"/>
    </source>
</evidence>
<dbReference type="RefSeq" id="XP_069198063.1">
    <property type="nucleotide sequence ID" value="XM_069345855.1"/>
</dbReference>
<gene>
    <name evidence="10" type="ORF">AAFC00_005982</name>
</gene>
<comment type="caution">
    <text evidence="10">The sequence shown here is derived from an EMBL/GenBank/DDBJ whole genome shotgun (WGS) entry which is preliminary data.</text>
</comment>
<evidence type="ECO:0000256" key="6">
    <source>
        <dbReference type="ARBA" id="ARBA00023163"/>
    </source>
</evidence>
<keyword evidence="4 8" id="KW-0853">WD repeat</keyword>